<dbReference type="Proteomes" id="UP001501371">
    <property type="component" value="Unassembled WGS sequence"/>
</dbReference>
<evidence type="ECO:0000313" key="6">
    <source>
        <dbReference type="EMBL" id="GAA1161385.1"/>
    </source>
</evidence>
<dbReference type="RefSeq" id="WP_344272564.1">
    <property type="nucleotide sequence ID" value="NZ_BAAAKV010000012.1"/>
</dbReference>
<feature type="compositionally biased region" description="Gly residues" evidence="3">
    <location>
        <begin position="77"/>
        <end position="91"/>
    </location>
</feature>
<evidence type="ECO:0000256" key="4">
    <source>
        <dbReference type="SAM" id="SignalP"/>
    </source>
</evidence>
<proteinExistence type="inferred from homology"/>
<evidence type="ECO:0000256" key="3">
    <source>
        <dbReference type="SAM" id="MobiDB-lite"/>
    </source>
</evidence>
<evidence type="ECO:0000256" key="1">
    <source>
        <dbReference type="ARBA" id="ARBA00008668"/>
    </source>
</evidence>
<dbReference type="InterPro" id="IPR013830">
    <property type="entry name" value="SGNH_hydro"/>
</dbReference>
<dbReference type="InterPro" id="IPR036514">
    <property type="entry name" value="SGNH_hydro_sf"/>
</dbReference>
<organism evidence="6 7">
    <name type="scientific">Streptomyces hebeiensis</name>
    <dbReference type="NCBI Taxonomy" id="229486"/>
    <lineage>
        <taxon>Bacteria</taxon>
        <taxon>Bacillati</taxon>
        <taxon>Actinomycetota</taxon>
        <taxon>Actinomycetes</taxon>
        <taxon>Kitasatosporales</taxon>
        <taxon>Streptomycetaceae</taxon>
        <taxon>Streptomyces</taxon>
    </lineage>
</organism>
<evidence type="ECO:0000313" key="7">
    <source>
        <dbReference type="Proteomes" id="UP001501371"/>
    </source>
</evidence>
<dbReference type="Gene3D" id="2.60.120.430">
    <property type="entry name" value="Galactose-binding lectin"/>
    <property type="match status" value="1"/>
</dbReference>
<evidence type="ECO:0000256" key="2">
    <source>
        <dbReference type="ARBA" id="ARBA00022801"/>
    </source>
</evidence>
<dbReference type="PANTHER" id="PTHR43695">
    <property type="entry name" value="PUTATIVE (AFU_ORTHOLOGUE AFUA_2G17250)-RELATED"/>
    <property type="match status" value="1"/>
</dbReference>
<dbReference type="InterPro" id="IPR008979">
    <property type="entry name" value="Galactose-bd-like_sf"/>
</dbReference>
<dbReference type="Gene3D" id="3.40.50.1110">
    <property type="entry name" value="SGNH hydrolase"/>
    <property type="match status" value="1"/>
</dbReference>
<dbReference type="PANTHER" id="PTHR43695:SF1">
    <property type="entry name" value="RHAMNOGALACTURONAN ACETYLESTERASE"/>
    <property type="match status" value="1"/>
</dbReference>
<keyword evidence="4" id="KW-0732">Signal</keyword>
<reference evidence="6 7" key="1">
    <citation type="journal article" date="2019" name="Int. J. Syst. Evol. Microbiol.">
        <title>The Global Catalogue of Microorganisms (GCM) 10K type strain sequencing project: providing services to taxonomists for standard genome sequencing and annotation.</title>
        <authorList>
            <consortium name="The Broad Institute Genomics Platform"/>
            <consortium name="The Broad Institute Genome Sequencing Center for Infectious Disease"/>
            <person name="Wu L."/>
            <person name="Ma J."/>
        </authorList>
    </citation>
    <scope>NUCLEOTIDE SEQUENCE [LARGE SCALE GENOMIC DNA]</scope>
    <source>
        <strain evidence="6 7">JCM 12696</strain>
    </source>
</reference>
<sequence>MNRRARGGLPRRVRTALLMALTAATGLSALPAQAHGDAAGPASRSGPAPGVDVGVAPSVGAGLGARIGAELWTDLGPGSGPGPGSGSGPGPIHGTVRGDCAGTAPVVCHFALPPGTYEVTALLGGATAGRTAVTAESRRTVLAETATAPGRTVRRGFTVDVRDPEGEPTGPVGSPGLDLRFGGAAPLLAALRVTPAPRTPRLFLAGDSTVCDQAAEPYSGWGQQLPRYLRQGISVANYADSGEGSQSFLDNPALFPAVEARVRPGDLVLVQLAHNDKQTRADVYRANLTAMVERVRERGGRPVLVTPVVRRWFNTDGTLANGTALHVNGLGVDLPAEMRALAARLDVPLVDLTALTRRRVEERGPEASKALFLYDEKRDNTHTSERGATEFAALVVGELRAQGLVRASLVRGAP</sequence>
<comment type="similarity">
    <text evidence="1">Belongs to the 'GDSL' lipolytic enzyme family.</text>
</comment>
<feature type="region of interest" description="Disordered" evidence="3">
    <location>
        <begin position="73"/>
        <end position="96"/>
    </location>
</feature>
<comment type="caution">
    <text evidence="6">The sequence shown here is derived from an EMBL/GenBank/DDBJ whole genome shotgun (WGS) entry which is preliminary data.</text>
</comment>
<dbReference type="CDD" id="cd01821">
    <property type="entry name" value="Rhamnogalacturan_acetylesterase_like"/>
    <property type="match status" value="1"/>
</dbReference>
<keyword evidence="7" id="KW-1185">Reference proteome</keyword>
<dbReference type="InterPro" id="IPR037459">
    <property type="entry name" value="RhgT-like"/>
</dbReference>
<feature type="signal peptide" evidence="4">
    <location>
        <begin position="1"/>
        <end position="34"/>
    </location>
</feature>
<dbReference type="Pfam" id="PF13472">
    <property type="entry name" value="Lipase_GDSL_2"/>
    <property type="match status" value="1"/>
</dbReference>
<protein>
    <submittedName>
        <fullName evidence="6">Rhamnogalacturonan acetylesterase</fullName>
    </submittedName>
</protein>
<dbReference type="SUPFAM" id="SSF52266">
    <property type="entry name" value="SGNH hydrolase"/>
    <property type="match status" value="1"/>
</dbReference>
<dbReference type="SUPFAM" id="SSF49785">
    <property type="entry name" value="Galactose-binding domain-like"/>
    <property type="match status" value="1"/>
</dbReference>
<dbReference type="EMBL" id="BAAAKV010000012">
    <property type="protein sequence ID" value="GAA1161385.1"/>
    <property type="molecule type" value="Genomic_DNA"/>
</dbReference>
<feature type="chain" id="PRO_5046846643" evidence="4">
    <location>
        <begin position="35"/>
        <end position="414"/>
    </location>
</feature>
<keyword evidence="2" id="KW-0378">Hydrolase</keyword>
<feature type="domain" description="SGNH hydrolase-type esterase" evidence="5">
    <location>
        <begin position="206"/>
        <end position="387"/>
    </location>
</feature>
<accession>A0ABN1UPN9</accession>
<evidence type="ECO:0000259" key="5">
    <source>
        <dbReference type="Pfam" id="PF13472"/>
    </source>
</evidence>
<name>A0ABN1UPN9_9ACTN</name>
<gene>
    <name evidence="6" type="ORF">GCM10009654_17340</name>
</gene>